<dbReference type="InterPro" id="IPR022187">
    <property type="entry name" value="Conjug_transposon_TraM"/>
</dbReference>
<keyword evidence="1" id="KW-0472">Membrane</keyword>
<evidence type="ECO:0000256" key="1">
    <source>
        <dbReference type="SAM" id="Phobius"/>
    </source>
</evidence>
<keyword evidence="1" id="KW-1133">Transmembrane helix</keyword>
<keyword evidence="1" id="KW-0812">Transmembrane</keyword>
<evidence type="ECO:0000313" key="4">
    <source>
        <dbReference type="Proteomes" id="UP000185003"/>
    </source>
</evidence>
<accession>A0A1N6E584</accession>
<dbReference type="STRING" id="536979.SAMN04488055_1312"/>
<evidence type="ECO:0000313" key="3">
    <source>
        <dbReference type="EMBL" id="SIN78169.1"/>
    </source>
</evidence>
<feature type="transmembrane region" description="Helical" evidence="1">
    <location>
        <begin position="12"/>
        <end position="32"/>
    </location>
</feature>
<dbReference type="InterPro" id="IPR055407">
    <property type="entry name" value="TraM_C"/>
</dbReference>
<dbReference type="AlphaFoldDB" id="A0A1N6E584"/>
<dbReference type="Pfam" id="PF12508">
    <property type="entry name" value="Transposon_TraM"/>
    <property type="match status" value="1"/>
</dbReference>
<dbReference type="Proteomes" id="UP000185003">
    <property type="component" value="Unassembled WGS sequence"/>
</dbReference>
<protein>
    <submittedName>
        <fullName evidence="3">Bacteroides conjugative transposon TraM protein</fullName>
    </submittedName>
</protein>
<gene>
    <name evidence="3" type="ORF">SAMN04488055_1312</name>
</gene>
<dbReference type="NCBIfam" id="TIGR03779">
    <property type="entry name" value="Bac_Flav_CT_M"/>
    <property type="match status" value="1"/>
</dbReference>
<reference evidence="3 4" key="1">
    <citation type="submission" date="2016-11" db="EMBL/GenBank/DDBJ databases">
        <authorList>
            <person name="Jaros S."/>
            <person name="Januszkiewicz K."/>
            <person name="Wedrychowicz H."/>
        </authorList>
    </citation>
    <scope>NUCLEOTIDE SEQUENCE [LARGE SCALE GENOMIC DNA]</scope>
    <source>
        <strain evidence="3 4">DSM 24787</strain>
    </source>
</reference>
<sequence>MENQTKEMQQRRFQFMLPVLVIPFLTLLFWALGGGTGNNVVAQAPITKGIKTELPVVNIKQDPANKMSYYDLANADSLANNELKKNDPYYQGNASTGIADQLNIYGRINQPGINTSSFGGNGFNANEAAIYQRVNDINTALNQPAMQPSVPFNQGMNPYAGQGATKADLDRLEQMMKMMESGERKPDAEMQEVNTMLERIMDIQNPGVAQEKIRAASKKKKEQVFPVSAESRPEPVALLKTEASAHNEASAEGFFSLKPRKSNEEFPSNTIKAVVHGTQTLLSGAELKMRLLKPAFINGVKIPKDNIITGIATLNGERLMVSVEQIQYGDHLFPVSLSVFDLSGLEGIRIEGAMSRDVATQSGAGALQGINLPMLEPSIAAQAASAGIEFTKGLIGKKSKLIPFTVKAGHKILLKDENQRSEVQ</sequence>
<evidence type="ECO:0000259" key="2">
    <source>
        <dbReference type="Pfam" id="PF12508"/>
    </source>
</evidence>
<dbReference type="OrthoDB" id="1453786at2"/>
<feature type="domain" description="Conjugative transposon TraM C-terminal" evidence="2">
    <location>
        <begin position="271"/>
        <end position="415"/>
    </location>
</feature>
<dbReference type="EMBL" id="FSRA01000001">
    <property type="protein sequence ID" value="SIN78169.1"/>
    <property type="molecule type" value="Genomic_DNA"/>
</dbReference>
<keyword evidence="4" id="KW-1185">Reference proteome</keyword>
<organism evidence="3 4">
    <name type="scientific">Chitinophaga niabensis</name>
    <dbReference type="NCBI Taxonomy" id="536979"/>
    <lineage>
        <taxon>Bacteria</taxon>
        <taxon>Pseudomonadati</taxon>
        <taxon>Bacteroidota</taxon>
        <taxon>Chitinophagia</taxon>
        <taxon>Chitinophagales</taxon>
        <taxon>Chitinophagaceae</taxon>
        <taxon>Chitinophaga</taxon>
    </lineage>
</organism>
<proteinExistence type="predicted"/>
<name>A0A1N6E584_9BACT</name>
<dbReference type="RefSeq" id="WP_074238465.1">
    <property type="nucleotide sequence ID" value="NZ_FSRA01000001.1"/>
</dbReference>